<sequence length="55" mass="6334">MNSSLSSKGKLMCYRNEVMTRLLMLLVICLLPITLVKLPFFSIVPVLPQLLRRRS</sequence>
<feature type="transmembrane region" description="Helical" evidence="1">
    <location>
        <begin position="21"/>
        <end position="47"/>
    </location>
</feature>
<evidence type="ECO:0000313" key="2">
    <source>
        <dbReference type="EMBL" id="VDK62445.1"/>
    </source>
</evidence>
<protein>
    <submittedName>
        <fullName evidence="2">Uncharacterized protein</fullName>
    </submittedName>
</protein>
<keyword evidence="1" id="KW-0812">Transmembrane</keyword>
<reference evidence="2 3" key="1">
    <citation type="submission" date="2018-11" db="EMBL/GenBank/DDBJ databases">
        <authorList>
            <consortium name="Pathogen Informatics"/>
        </authorList>
    </citation>
    <scope>NUCLEOTIDE SEQUENCE [LARGE SCALE GENOMIC DNA]</scope>
</reference>
<evidence type="ECO:0000313" key="3">
    <source>
        <dbReference type="Proteomes" id="UP000271889"/>
    </source>
</evidence>
<dbReference type="EMBL" id="UYRV01016777">
    <property type="protein sequence ID" value="VDK62445.1"/>
    <property type="molecule type" value="Genomic_DNA"/>
</dbReference>
<accession>A0A3P6S6I0</accession>
<keyword evidence="1" id="KW-0472">Membrane</keyword>
<organism evidence="2 3">
    <name type="scientific">Cylicostephanus goldi</name>
    <name type="common">Nematode worm</name>
    <dbReference type="NCBI Taxonomy" id="71465"/>
    <lineage>
        <taxon>Eukaryota</taxon>
        <taxon>Metazoa</taxon>
        <taxon>Ecdysozoa</taxon>
        <taxon>Nematoda</taxon>
        <taxon>Chromadorea</taxon>
        <taxon>Rhabditida</taxon>
        <taxon>Rhabditina</taxon>
        <taxon>Rhabditomorpha</taxon>
        <taxon>Strongyloidea</taxon>
        <taxon>Strongylidae</taxon>
        <taxon>Cylicostephanus</taxon>
    </lineage>
</organism>
<gene>
    <name evidence="2" type="ORF">CGOC_LOCUS5499</name>
</gene>
<name>A0A3P6S6I0_CYLGO</name>
<dbReference type="Proteomes" id="UP000271889">
    <property type="component" value="Unassembled WGS sequence"/>
</dbReference>
<keyword evidence="1" id="KW-1133">Transmembrane helix</keyword>
<evidence type="ECO:0000256" key="1">
    <source>
        <dbReference type="SAM" id="Phobius"/>
    </source>
</evidence>
<dbReference type="AlphaFoldDB" id="A0A3P6S6I0"/>
<keyword evidence="3" id="KW-1185">Reference proteome</keyword>
<proteinExistence type="predicted"/>